<dbReference type="Proteomes" id="UP001589691">
    <property type="component" value="Unassembled WGS sequence"/>
</dbReference>
<dbReference type="RefSeq" id="WP_170177351.1">
    <property type="nucleotide sequence ID" value="NZ_BJEA01000003.1"/>
</dbReference>
<reference evidence="1 2" key="1">
    <citation type="submission" date="2024-09" db="EMBL/GenBank/DDBJ databases">
        <authorList>
            <person name="Sun Q."/>
            <person name="Mori K."/>
        </authorList>
    </citation>
    <scope>NUCLEOTIDE SEQUENCE [LARGE SCALE GENOMIC DNA]</scope>
    <source>
        <strain evidence="1 2">TBRC 4576</strain>
    </source>
</reference>
<comment type="caution">
    <text evidence="1">The sequence shown here is derived from an EMBL/GenBank/DDBJ whole genome shotgun (WGS) entry which is preliminary data.</text>
</comment>
<accession>A0ABV5WWJ0</accession>
<name>A0ABV5WWJ0_9LACO</name>
<dbReference type="EMBL" id="JBHLZY010000026">
    <property type="protein sequence ID" value="MFB9770505.1"/>
    <property type="molecule type" value="Genomic_DNA"/>
</dbReference>
<protein>
    <submittedName>
        <fullName evidence="1">Uncharacterized protein</fullName>
    </submittedName>
</protein>
<proteinExistence type="predicted"/>
<gene>
    <name evidence="1" type="ORF">ACFFLI_11585</name>
</gene>
<evidence type="ECO:0000313" key="1">
    <source>
        <dbReference type="EMBL" id="MFB9770505.1"/>
    </source>
</evidence>
<keyword evidence="2" id="KW-1185">Reference proteome</keyword>
<evidence type="ECO:0000313" key="2">
    <source>
        <dbReference type="Proteomes" id="UP001589691"/>
    </source>
</evidence>
<organism evidence="1 2">
    <name type="scientific">Lactiplantibacillus modestisalitolerans</name>
    <dbReference type="NCBI Taxonomy" id="1457219"/>
    <lineage>
        <taxon>Bacteria</taxon>
        <taxon>Bacillati</taxon>
        <taxon>Bacillota</taxon>
        <taxon>Bacilli</taxon>
        <taxon>Lactobacillales</taxon>
        <taxon>Lactobacillaceae</taxon>
        <taxon>Lactiplantibacillus</taxon>
    </lineage>
</organism>
<sequence length="58" mass="6728">MLHCENCGRPIERPDRAYFLMEVPRQTLAEVHHFLSVNAVAYCPDCIQVLRVKSKLTK</sequence>